<organism evidence="1 2">
    <name type="scientific">Swingsia samuiensis</name>
    <dbReference type="NCBI Taxonomy" id="1293412"/>
    <lineage>
        <taxon>Bacteria</taxon>
        <taxon>Pseudomonadati</taxon>
        <taxon>Pseudomonadota</taxon>
        <taxon>Alphaproteobacteria</taxon>
        <taxon>Acetobacterales</taxon>
        <taxon>Acetobacteraceae</taxon>
        <taxon>Swingsia</taxon>
    </lineage>
</organism>
<dbReference type="EMBL" id="CP038141">
    <property type="protein sequence ID" value="QDH17443.1"/>
    <property type="molecule type" value="Genomic_DNA"/>
</dbReference>
<keyword evidence="2" id="KW-1185">Reference proteome</keyword>
<name>A0A4Y6UIL7_9PROT</name>
<sequence length="154" mass="16888">MSEVLTKDLRDLVNMEYGRIIKPAMQVFNAEITAIRSANDPISAAVNLIDASERIAKLMKHLSEELRTAVAQEMKETGQFEVEGKGIVASLRAGSTSSQVTDEKALRDAYPDLFIPQPDKLDKARLTKALKTIGAIPGAELTTSKEFSLTIRRA</sequence>
<dbReference type="Proteomes" id="UP000316313">
    <property type="component" value="Chromosome"/>
</dbReference>
<dbReference type="AlphaFoldDB" id="A0A4Y6UIL7"/>
<accession>A0A4Y6UIL7</accession>
<dbReference type="InterPro" id="IPR008840">
    <property type="entry name" value="Sipho_Gp157"/>
</dbReference>
<dbReference type="OrthoDB" id="7218913at2"/>
<reference evidence="1 2" key="1">
    <citation type="submission" date="2019-03" db="EMBL/GenBank/DDBJ databases">
        <title>The complete genome sequence of Swingsia samuiensis NBRC107927(T).</title>
        <authorList>
            <person name="Chua K.-O."/>
            <person name="Chan K.-G."/>
            <person name="See-Too W.-S."/>
        </authorList>
    </citation>
    <scope>NUCLEOTIDE SEQUENCE [LARGE SCALE GENOMIC DNA]</scope>
    <source>
        <strain evidence="1 2">AH83</strain>
    </source>
</reference>
<proteinExistence type="predicted"/>
<dbReference type="Pfam" id="PF05565">
    <property type="entry name" value="Sipho_Gp157"/>
    <property type="match status" value="1"/>
</dbReference>
<gene>
    <name evidence="1" type="ORF">E3D00_07605</name>
</gene>
<evidence type="ECO:0000313" key="1">
    <source>
        <dbReference type="EMBL" id="QDH17443.1"/>
    </source>
</evidence>
<evidence type="ECO:0000313" key="2">
    <source>
        <dbReference type="Proteomes" id="UP000316313"/>
    </source>
</evidence>
<dbReference type="RefSeq" id="WP_141461395.1">
    <property type="nucleotide sequence ID" value="NZ_CP038141.1"/>
</dbReference>
<dbReference type="KEGG" id="ssam:E3D00_07605"/>
<protein>
    <submittedName>
        <fullName evidence="1">Uncharacterized protein</fullName>
    </submittedName>
</protein>